<evidence type="ECO:0000313" key="16">
    <source>
        <dbReference type="EMBL" id="QAA77390.1"/>
    </source>
</evidence>
<dbReference type="GO" id="GO:0000725">
    <property type="term" value="P:recombinational repair"/>
    <property type="evidence" value="ECO:0007669"/>
    <property type="project" value="UniProtKB-UniRule"/>
</dbReference>
<keyword evidence="10 11" id="KW-0234">DNA repair</keyword>
<evidence type="ECO:0000256" key="12">
    <source>
        <dbReference type="NCBIfam" id="TIGR00416"/>
    </source>
</evidence>
<evidence type="ECO:0000256" key="14">
    <source>
        <dbReference type="SAM" id="MobiDB-lite"/>
    </source>
</evidence>
<dbReference type="SUPFAM" id="SSF52540">
    <property type="entry name" value="P-loop containing nucleoside triphosphate hydrolases"/>
    <property type="match status" value="1"/>
</dbReference>
<evidence type="ECO:0000259" key="15">
    <source>
        <dbReference type="PROSITE" id="PS50162"/>
    </source>
</evidence>
<dbReference type="NCBIfam" id="TIGR00416">
    <property type="entry name" value="sms"/>
    <property type="match status" value="1"/>
</dbReference>
<accession>A0A410FWR8</accession>
<dbReference type="InterPro" id="IPR014721">
    <property type="entry name" value="Ribsml_uS5_D2-typ_fold_subgr"/>
</dbReference>
<evidence type="ECO:0000256" key="9">
    <source>
        <dbReference type="ARBA" id="ARBA00023125"/>
    </source>
</evidence>
<comment type="function">
    <text evidence="13">DNA-dependent ATPase involved in processing of recombination intermediates, plays a role in repairing DNA breaks. Stimulates the branch migration of RecA-mediated strand transfer reactions, allowing the 3' invading strand to extend heteroduplex DNA faster. Binds ssDNA in the presence of ADP but not other nucleotides, has ATPase activity that is stimulated by ssDNA and various branched DNA structures, but inhibited by SSB. Does not have RecA's homology-searching function.</text>
</comment>
<proteinExistence type="inferred from homology"/>
<comment type="function">
    <text evidence="11">Plays a role in repairing double-strand DNA breaks, probably involving stabilizing or processing branched DNA or blocked replication forks.</text>
</comment>
<dbReference type="AlphaFoldDB" id="A0A410FWR8"/>
<keyword evidence="2 11" id="KW-0547">Nucleotide-binding</keyword>
<feature type="compositionally biased region" description="Low complexity" evidence="14">
    <location>
        <begin position="31"/>
        <end position="44"/>
    </location>
</feature>
<dbReference type="InterPro" id="IPR020588">
    <property type="entry name" value="RecA_ATP-bd"/>
</dbReference>
<evidence type="ECO:0000256" key="2">
    <source>
        <dbReference type="ARBA" id="ARBA00022741"/>
    </source>
</evidence>
<organism evidence="16 17">
    <name type="scientific">Bipolaricaulis sibiricus</name>
    <dbReference type="NCBI Taxonomy" id="2501609"/>
    <lineage>
        <taxon>Bacteria</taxon>
        <taxon>Candidatus Bipolaricaulota</taxon>
        <taxon>Candidatus Bipolaricaulia</taxon>
        <taxon>Candidatus Bipolaricaulales</taxon>
        <taxon>Candidatus Bipolaricaulaceae</taxon>
        <taxon>Candidatus Bipolaricaulis</taxon>
    </lineage>
</organism>
<dbReference type="HAMAP" id="MF_01498">
    <property type="entry name" value="RadA_bact"/>
    <property type="match status" value="1"/>
</dbReference>
<feature type="short sequence motif" description="RadA KNRFG motif" evidence="11">
    <location>
        <begin position="241"/>
        <end position="245"/>
    </location>
</feature>
<evidence type="ECO:0000256" key="6">
    <source>
        <dbReference type="ARBA" id="ARBA00022833"/>
    </source>
</evidence>
<dbReference type="PANTHER" id="PTHR32472:SF10">
    <property type="entry name" value="DNA REPAIR PROTEIN RADA-LIKE PROTEIN"/>
    <property type="match status" value="1"/>
</dbReference>
<evidence type="ECO:0000256" key="5">
    <source>
        <dbReference type="ARBA" id="ARBA00022801"/>
    </source>
</evidence>
<feature type="domain" description="RecA family profile 1" evidence="15">
    <location>
        <begin position="56"/>
        <end position="204"/>
    </location>
</feature>
<dbReference type="KEGG" id="bih:BIP78_1626"/>
<evidence type="ECO:0000256" key="3">
    <source>
        <dbReference type="ARBA" id="ARBA00022763"/>
    </source>
</evidence>
<keyword evidence="3 11" id="KW-0227">DNA damage</keyword>
<dbReference type="EMBL" id="CP034928">
    <property type="protein sequence ID" value="QAA77390.1"/>
    <property type="molecule type" value="Genomic_DNA"/>
</dbReference>
<dbReference type="PROSITE" id="PS50162">
    <property type="entry name" value="RECA_2"/>
    <property type="match status" value="1"/>
</dbReference>
<dbReference type="Gene3D" id="3.30.230.10">
    <property type="match status" value="1"/>
</dbReference>
<feature type="region of interest" description="Disordered" evidence="14">
    <location>
        <begin position="29"/>
        <end position="50"/>
    </location>
</feature>
<dbReference type="SUPFAM" id="SSF54211">
    <property type="entry name" value="Ribosomal protein S5 domain 2-like"/>
    <property type="match status" value="1"/>
</dbReference>
<keyword evidence="7 11" id="KW-0067">ATP-binding</keyword>
<keyword evidence="4 13" id="KW-0863">Zinc-finger</keyword>
<dbReference type="Proteomes" id="UP000287233">
    <property type="component" value="Chromosome"/>
</dbReference>
<comment type="similarity">
    <text evidence="11 13">Belongs to the RecA family. RadA subfamily.</text>
</comment>
<evidence type="ECO:0000256" key="8">
    <source>
        <dbReference type="ARBA" id="ARBA00023016"/>
    </source>
</evidence>
<dbReference type="InterPro" id="IPR004504">
    <property type="entry name" value="DNA_repair_RadA"/>
</dbReference>
<dbReference type="Gene3D" id="3.40.50.300">
    <property type="entry name" value="P-loop containing nucleotide triphosphate hydrolases"/>
    <property type="match status" value="1"/>
</dbReference>
<evidence type="ECO:0000313" key="17">
    <source>
        <dbReference type="Proteomes" id="UP000287233"/>
    </source>
</evidence>
<name>A0A410FWR8_BIPS1</name>
<dbReference type="GO" id="GO:0003684">
    <property type="term" value="F:damaged DNA binding"/>
    <property type="evidence" value="ECO:0007669"/>
    <property type="project" value="InterPro"/>
</dbReference>
<evidence type="ECO:0000256" key="10">
    <source>
        <dbReference type="ARBA" id="ARBA00023204"/>
    </source>
</evidence>
<dbReference type="InterPro" id="IPR027417">
    <property type="entry name" value="P-loop_NTPase"/>
</dbReference>
<evidence type="ECO:0000256" key="13">
    <source>
        <dbReference type="RuleBase" id="RU003555"/>
    </source>
</evidence>
<keyword evidence="5" id="KW-0378">Hydrolase</keyword>
<dbReference type="PRINTS" id="PR01874">
    <property type="entry name" value="DNAREPAIRADA"/>
</dbReference>
<evidence type="ECO:0000256" key="11">
    <source>
        <dbReference type="HAMAP-Rule" id="MF_01498"/>
    </source>
</evidence>
<keyword evidence="1 11" id="KW-0479">Metal-binding</keyword>
<reference evidence="17" key="1">
    <citation type="submission" date="2018-12" db="EMBL/GenBank/DDBJ databases">
        <title>Complete genome sequence of an uncultured bacterium of the candidate phylum Bipolaricaulota.</title>
        <authorList>
            <person name="Kadnikov V.V."/>
            <person name="Mardanov A.V."/>
            <person name="Beletsky A.V."/>
            <person name="Frank Y.A."/>
            <person name="Karnachuk O.V."/>
            <person name="Ravin N.V."/>
        </authorList>
    </citation>
    <scope>NUCLEOTIDE SEQUENCE [LARGE SCALE GENOMIC DNA]</scope>
</reference>
<feature type="region of interest" description="Lon-protease-like" evidence="11">
    <location>
        <begin position="341"/>
        <end position="442"/>
    </location>
</feature>
<keyword evidence="6 13" id="KW-0862">Zinc</keyword>
<evidence type="ECO:0000256" key="7">
    <source>
        <dbReference type="ARBA" id="ARBA00022840"/>
    </source>
</evidence>
<evidence type="ECO:0000256" key="1">
    <source>
        <dbReference type="ARBA" id="ARBA00022723"/>
    </source>
</evidence>
<dbReference type="GO" id="GO:0005829">
    <property type="term" value="C:cytosol"/>
    <property type="evidence" value="ECO:0007669"/>
    <property type="project" value="TreeGrafter"/>
</dbReference>
<gene>
    <name evidence="11" type="primary">radA</name>
    <name evidence="16" type="ORF">BIP78_1626</name>
</gene>
<feature type="binding site" evidence="11">
    <location>
        <begin position="84"/>
        <end position="91"/>
    </location>
    <ligand>
        <name>ATP</name>
        <dbReference type="ChEBI" id="CHEBI:30616"/>
    </ligand>
</feature>
<comment type="domain">
    <text evidence="11">The middle region has homology to RecA with ATPase motifs including the RadA KNRFG motif, while the C-terminus is homologous to Lon protease.</text>
</comment>
<dbReference type="PANTHER" id="PTHR32472">
    <property type="entry name" value="DNA REPAIR PROTEIN RADA"/>
    <property type="match status" value="1"/>
</dbReference>
<dbReference type="SMART" id="SM00382">
    <property type="entry name" value="AAA"/>
    <property type="match status" value="1"/>
</dbReference>
<dbReference type="Pfam" id="PF18073">
    <property type="entry name" value="Zn_ribbon_LapB"/>
    <property type="match status" value="1"/>
</dbReference>
<evidence type="ECO:0000256" key="4">
    <source>
        <dbReference type="ARBA" id="ARBA00022771"/>
    </source>
</evidence>
<dbReference type="GO" id="GO:0008270">
    <property type="term" value="F:zinc ion binding"/>
    <property type="evidence" value="ECO:0007669"/>
    <property type="project" value="UniProtKB-KW"/>
</dbReference>
<sequence>MPFHCRECGYQSPKWLGRCPGCGKWETFEEASGPSPAGGTASGDPPRPLADVPALSGERLVTGMPEVDRVLGGLLPGTVVLFGGEPGVGKSTLLLQLASRLAARHGKVLYVSGEEAVAQVKLRADRLGISDAMLYVQAEQELLPIVRAVEAIEPAVLVVDSLQTVLARPEGGEIGSVAQVREAAAQLARLAKGLGIVTFLVSHITKGGEFAGPKTVEHLVDAAVQLEGVREGDLRLLRCLKNRFGSTAEVAVLQMGPTGLTEVPNPSLFFVSQDRVPKPGAAIVPVLEGSRTLLVEIQALIAPGSGFGPPQRRTAGLDLNRTSVLLAVIEKYLGVHVRAMDVYLAVAGGLDVREPAADLGVCAAILGSVRGRPIASDTVLLGEVGLSGEIRPVRKGPERLREVAKLGFSRAVAPKGPLPKRLSLEVVQAQSLQEAMEALELT</sequence>
<dbReference type="InterPro" id="IPR003593">
    <property type="entry name" value="AAA+_ATPase"/>
</dbReference>
<keyword evidence="9 11" id="KW-0238">DNA-binding</keyword>
<protein>
    <recommendedName>
        <fullName evidence="11 12">DNA repair protein RadA</fullName>
    </recommendedName>
</protein>
<dbReference type="GO" id="GO:0140664">
    <property type="term" value="F:ATP-dependent DNA damage sensor activity"/>
    <property type="evidence" value="ECO:0007669"/>
    <property type="project" value="InterPro"/>
</dbReference>
<dbReference type="Pfam" id="PF13481">
    <property type="entry name" value="AAA_25"/>
    <property type="match status" value="1"/>
</dbReference>
<keyword evidence="8 11" id="KW-0346">Stress response</keyword>
<dbReference type="GO" id="GO:0016787">
    <property type="term" value="F:hydrolase activity"/>
    <property type="evidence" value="ECO:0007669"/>
    <property type="project" value="UniProtKB-KW"/>
</dbReference>
<dbReference type="InterPro" id="IPR041166">
    <property type="entry name" value="Rubredoxin_2"/>
</dbReference>
<dbReference type="InterPro" id="IPR020568">
    <property type="entry name" value="Ribosomal_Su5_D2-typ_SF"/>
</dbReference>
<dbReference type="GO" id="GO:0005524">
    <property type="term" value="F:ATP binding"/>
    <property type="evidence" value="ECO:0007669"/>
    <property type="project" value="UniProtKB-UniRule"/>
</dbReference>